<evidence type="ECO:0000313" key="3">
    <source>
        <dbReference type="EMBL" id="EGO21236.1"/>
    </source>
</evidence>
<sequence>MYSVLVTFVLLSFKLCLVLVDHVYSIRSWLSNDGRPDFDHYVSTKILPAEHIPTNHTKKRIIAVGDIHGMHHSFHSLLNQVSYDPNHDTLVHLGDLAIRSPLSDSLAVLSFLESNNIMGVRGNNDHKIIRWRAWIDWISQLPDGKEWLADVDDKLFRMGDDPDFNFKRWLKHKKSNKKWLKKIPDGWKMNSDHFKVARAMSQDHYEYLASLPLVLHAPIAHTFFVHAGLLAYDVTRSPAHPDQPLSHIPALPHIRANVSLLRDLQEKALLHDIPQNRDPWVLMNMRKIKKGGRISRGHTKGLPWSNSYNDVMNRCSGFVGTSLNSVVINSDNKFESPDDDTDQLPCYPAMVVYGHAASTGLDVKRWSIGLDTGCVYERELTAVILDWKSFQSSPSSDITADENDLGTSSSRIAYGDHGQAQIVSVPCRSS</sequence>
<protein>
    <recommendedName>
        <fullName evidence="2">Calcineurin-like phosphoesterase domain-containing protein</fullName>
    </recommendedName>
</protein>
<dbReference type="InterPro" id="IPR050126">
    <property type="entry name" value="Ap4A_hydrolase"/>
</dbReference>
<organism>
    <name type="scientific">Serpula lacrymans var. lacrymans (strain S7.9)</name>
    <name type="common">Dry rot fungus</name>
    <dbReference type="NCBI Taxonomy" id="578457"/>
    <lineage>
        <taxon>Eukaryota</taxon>
        <taxon>Fungi</taxon>
        <taxon>Dikarya</taxon>
        <taxon>Basidiomycota</taxon>
        <taxon>Agaricomycotina</taxon>
        <taxon>Agaricomycetes</taxon>
        <taxon>Agaricomycetidae</taxon>
        <taxon>Boletales</taxon>
        <taxon>Coniophorineae</taxon>
        <taxon>Serpulaceae</taxon>
        <taxon>Serpula</taxon>
    </lineage>
</organism>
<dbReference type="GO" id="GO:0005737">
    <property type="term" value="C:cytoplasm"/>
    <property type="evidence" value="ECO:0007669"/>
    <property type="project" value="TreeGrafter"/>
</dbReference>
<dbReference type="GeneID" id="18813595"/>
<proteinExistence type="predicted"/>
<evidence type="ECO:0000259" key="2">
    <source>
        <dbReference type="Pfam" id="PF00149"/>
    </source>
</evidence>
<dbReference type="SUPFAM" id="SSF56300">
    <property type="entry name" value="Metallo-dependent phosphatases"/>
    <property type="match status" value="1"/>
</dbReference>
<dbReference type="GO" id="GO:0000298">
    <property type="term" value="F:endopolyphosphatase activity"/>
    <property type="evidence" value="ECO:0007669"/>
    <property type="project" value="TreeGrafter"/>
</dbReference>
<dbReference type="PANTHER" id="PTHR42850:SF4">
    <property type="entry name" value="ZINC-DEPENDENT ENDOPOLYPHOSPHATASE"/>
    <property type="match status" value="1"/>
</dbReference>
<gene>
    <name evidence="3" type="ORF">SERLADRAFT_417586</name>
</gene>
<feature type="domain" description="Calcineurin-like phosphoesterase" evidence="2">
    <location>
        <begin position="60"/>
        <end position="197"/>
    </location>
</feature>
<evidence type="ECO:0000256" key="1">
    <source>
        <dbReference type="SAM" id="SignalP"/>
    </source>
</evidence>
<reference evidence="3" key="1">
    <citation type="submission" date="2011-04" db="EMBL/GenBank/DDBJ databases">
        <title>Evolution of plant cell wall degrading machinery underlies the functional diversity of forest fungi.</title>
        <authorList>
            <consortium name="US DOE Joint Genome Institute (JGI-PGF)"/>
            <person name="Eastwood D.C."/>
            <person name="Floudas D."/>
            <person name="Binder M."/>
            <person name="Majcherczyk A."/>
            <person name="Schneider P."/>
            <person name="Aerts A."/>
            <person name="Asiegbu F.O."/>
            <person name="Baker S.E."/>
            <person name="Barry K."/>
            <person name="Bendiksby M."/>
            <person name="Blumentritt M."/>
            <person name="Coutinho P.M."/>
            <person name="Cullen D."/>
            <person name="Cullen D."/>
            <person name="Gathman A."/>
            <person name="Goodell B."/>
            <person name="Henrissat B."/>
            <person name="Ihrmark K."/>
            <person name="Kauserud H."/>
            <person name="Kohler A."/>
            <person name="LaButti K."/>
            <person name="Lapidus A."/>
            <person name="Lavin J.L."/>
            <person name="Lee Y.-H."/>
            <person name="Lindquist E."/>
            <person name="Lilly W."/>
            <person name="Lucas S."/>
            <person name="Morin E."/>
            <person name="Murat C."/>
            <person name="Oguiza J.A."/>
            <person name="Park J."/>
            <person name="Pisabarro A.G."/>
            <person name="Riley R."/>
            <person name="Rosling A."/>
            <person name="Salamov A."/>
            <person name="Schmidt O."/>
            <person name="Schmutz J."/>
            <person name="Skrede I."/>
            <person name="Stenlid J."/>
            <person name="Wiebenga A."/>
            <person name="Xie X."/>
            <person name="Kues U."/>
            <person name="Hibbett D.S."/>
            <person name="Hoffmeister D."/>
            <person name="Hogberg N."/>
            <person name="Martin F."/>
            <person name="Grigoriev I.V."/>
            <person name="Watkinson S.C."/>
        </authorList>
    </citation>
    <scope>NUCLEOTIDE SEQUENCE</scope>
    <source>
        <strain evidence="3">S7.9</strain>
    </source>
</reference>
<dbReference type="Gene3D" id="3.60.21.10">
    <property type="match status" value="1"/>
</dbReference>
<keyword evidence="1" id="KW-0732">Signal</keyword>
<dbReference type="GO" id="GO:0006798">
    <property type="term" value="P:polyphosphate catabolic process"/>
    <property type="evidence" value="ECO:0007669"/>
    <property type="project" value="TreeGrafter"/>
</dbReference>
<dbReference type="KEGG" id="sla:SERLADRAFT_417586"/>
<name>F8P720_SERL9</name>
<dbReference type="InterPro" id="IPR004843">
    <property type="entry name" value="Calcineurin-like_PHP"/>
</dbReference>
<dbReference type="EMBL" id="GL945439">
    <property type="protein sequence ID" value="EGO21236.1"/>
    <property type="molecule type" value="Genomic_DNA"/>
</dbReference>
<dbReference type="RefSeq" id="XP_007322193.1">
    <property type="nucleotide sequence ID" value="XM_007322131.1"/>
</dbReference>
<dbReference type="GO" id="GO:0016791">
    <property type="term" value="F:phosphatase activity"/>
    <property type="evidence" value="ECO:0007669"/>
    <property type="project" value="TreeGrafter"/>
</dbReference>
<feature type="signal peptide" evidence="1">
    <location>
        <begin position="1"/>
        <end position="25"/>
    </location>
</feature>
<dbReference type="Proteomes" id="UP000008064">
    <property type="component" value="Unassembled WGS sequence"/>
</dbReference>
<feature type="chain" id="PRO_5003382029" description="Calcineurin-like phosphoesterase domain-containing protein" evidence="1">
    <location>
        <begin position="26"/>
        <end position="430"/>
    </location>
</feature>
<accession>F8P720</accession>
<dbReference type="AlphaFoldDB" id="F8P720"/>
<dbReference type="Pfam" id="PF00149">
    <property type="entry name" value="Metallophos"/>
    <property type="match status" value="1"/>
</dbReference>
<dbReference type="PANTHER" id="PTHR42850">
    <property type="entry name" value="METALLOPHOSPHOESTERASE"/>
    <property type="match status" value="1"/>
</dbReference>
<dbReference type="OrthoDB" id="10267127at2759"/>
<dbReference type="HOGENOM" id="CLU_023125_0_3_1"/>
<dbReference type="InterPro" id="IPR029052">
    <property type="entry name" value="Metallo-depent_PP-like"/>
</dbReference>